<evidence type="ECO:0000256" key="7">
    <source>
        <dbReference type="ARBA" id="ARBA00022692"/>
    </source>
</evidence>
<evidence type="ECO:0000256" key="5">
    <source>
        <dbReference type="ARBA" id="ARBA00022448"/>
    </source>
</evidence>
<dbReference type="PANTHER" id="PTHR11435">
    <property type="entry name" value="NADH UBIQUINONE OXIDOREDUCTASE SUBUNIT ND6"/>
    <property type="match status" value="1"/>
</dbReference>
<evidence type="ECO:0000256" key="10">
    <source>
        <dbReference type="ARBA" id="ARBA00022989"/>
    </source>
</evidence>
<proteinExistence type="inferred from homology"/>
<comment type="similarity">
    <text evidence="2">Belongs to the complex I subunit 6 family.</text>
</comment>
<keyword evidence="5" id="KW-0813">Transport</keyword>
<reference evidence="17" key="1">
    <citation type="journal article" date="2018" name="Mol. Phylogenet. Evol.">
        <title>Species delimitation and mitogenome phylogenetics in the subterranean genus Pseudoniphargus (Crustacea: Amphipoda).</title>
        <authorList>
            <person name="Stokkan M."/>
            <person name="Jurado-Rivera J.A."/>
            <person name="Oromi P."/>
            <person name="Juan C."/>
            <person name="Jaume D."/>
            <person name="Pons J."/>
        </authorList>
    </citation>
    <scope>NUCLEOTIDE SEQUENCE</scope>
</reference>
<organism evidence="17">
    <name type="scientific">Pseudoniphargus unisexualis</name>
    <dbReference type="NCBI Taxonomy" id="2211537"/>
    <lineage>
        <taxon>Eukaryota</taxon>
        <taxon>Metazoa</taxon>
        <taxon>Ecdysozoa</taxon>
        <taxon>Arthropoda</taxon>
        <taxon>Crustacea</taxon>
        <taxon>Multicrustacea</taxon>
        <taxon>Malacostraca</taxon>
        <taxon>Eumalacostraca</taxon>
        <taxon>Peracarida</taxon>
        <taxon>Amphipoda</taxon>
        <taxon>Senticaudata</taxon>
        <taxon>Gammarida</taxon>
        <taxon>Crangonyctidira</taxon>
        <taxon>Allocrangonyctoidea</taxon>
        <taxon>Allocrangonyctidae</taxon>
        <taxon>Pseudoniphargus</taxon>
    </lineage>
</organism>
<evidence type="ECO:0000256" key="14">
    <source>
        <dbReference type="ARBA" id="ARBA00031019"/>
    </source>
</evidence>
<feature type="transmembrane region" description="Helical" evidence="16">
    <location>
        <begin position="29"/>
        <end position="49"/>
    </location>
</feature>
<feature type="transmembrane region" description="Helical" evidence="16">
    <location>
        <begin position="84"/>
        <end position="103"/>
    </location>
</feature>
<evidence type="ECO:0000256" key="16">
    <source>
        <dbReference type="SAM" id="Phobius"/>
    </source>
</evidence>
<dbReference type="InterPro" id="IPR050269">
    <property type="entry name" value="ComplexI_Subunit6"/>
</dbReference>
<evidence type="ECO:0000256" key="8">
    <source>
        <dbReference type="ARBA" id="ARBA00022967"/>
    </source>
</evidence>
<keyword evidence="10 16" id="KW-1133">Transmembrane helix</keyword>
<dbReference type="GO" id="GO:0008137">
    <property type="term" value="F:NADH dehydrogenase (ubiquinone) activity"/>
    <property type="evidence" value="ECO:0007669"/>
    <property type="project" value="UniProtKB-EC"/>
</dbReference>
<keyword evidence="6" id="KW-0679">Respiratory chain</keyword>
<evidence type="ECO:0000256" key="1">
    <source>
        <dbReference type="ARBA" id="ARBA00004225"/>
    </source>
</evidence>
<sequence>MFVLFFSFSILLSLMFISSKSPLFLSMTIILQTITISALLALFTVSSWFSFMLLMVYLSGMMIVFIYVSSVASNELFYMNKNNLIFASMIITPIIIMMTMNPIQSEITNTMTTNYISPSITKTIKIFSEPMYMMTILLIIYILLAMIMVVKNSSFSSGPIRSYK</sequence>
<dbReference type="GO" id="GO:0031966">
    <property type="term" value="C:mitochondrial membrane"/>
    <property type="evidence" value="ECO:0007669"/>
    <property type="project" value="UniProtKB-SubCell"/>
</dbReference>
<dbReference type="EC" id="7.1.1.2" evidence="3"/>
<keyword evidence="11" id="KW-0520">NAD</keyword>
<evidence type="ECO:0000256" key="15">
    <source>
        <dbReference type="ARBA" id="ARBA00049551"/>
    </source>
</evidence>
<evidence type="ECO:0000256" key="6">
    <source>
        <dbReference type="ARBA" id="ARBA00022660"/>
    </source>
</evidence>
<protein>
    <recommendedName>
        <fullName evidence="4">NADH-ubiquinone oxidoreductase chain 6</fullName>
        <ecNumber evidence="3">7.1.1.2</ecNumber>
    </recommendedName>
    <alternativeName>
        <fullName evidence="14">NADH dehydrogenase subunit 6</fullName>
    </alternativeName>
</protein>
<evidence type="ECO:0000256" key="13">
    <source>
        <dbReference type="ARBA" id="ARBA00023136"/>
    </source>
</evidence>
<dbReference type="AlphaFoldDB" id="A0A345UEF5"/>
<comment type="catalytic activity">
    <reaction evidence="15">
        <text>a ubiquinone + NADH + 5 H(+)(in) = a ubiquinol + NAD(+) + 4 H(+)(out)</text>
        <dbReference type="Rhea" id="RHEA:29091"/>
        <dbReference type="Rhea" id="RHEA-COMP:9565"/>
        <dbReference type="Rhea" id="RHEA-COMP:9566"/>
        <dbReference type="ChEBI" id="CHEBI:15378"/>
        <dbReference type="ChEBI" id="CHEBI:16389"/>
        <dbReference type="ChEBI" id="CHEBI:17976"/>
        <dbReference type="ChEBI" id="CHEBI:57540"/>
        <dbReference type="ChEBI" id="CHEBI:57945"/>
        <dbReference type="EC" id="7.1.1.2"/>
    </reaction>
</comment>
<feature type="transmembrane region" description="Helical" evidence="16">
    <location>
        <begin position="54"/>
        <end position="72"/>
    </location>
</feature>
<evidence type="ECO:0000256" key="3">
    <source>
        <dbReference type="ARBA" id="ARBA00012944"/>
    </source>
</evidence>
<dbReference type="EMBL" id="MH592147">
    <property type="protein sequence ID" value="AXI98841.1"/>
    <property type="molecule type" value="Genomic_DNA"/>
</dbReference>
<evidence type="ECO:0000256" key="9">
    <source>
        <dbReference type="ARBA" id="ARBA00022982"/>
    </source>
</evidence>
<keyword evidence="8" id="KW-1278">Translocase</keyword>
<accession>A0A345UEF5</accession>
<evidence type="ECO:0000256" key="12">
    <source>
        <dbReference type="ARBA" id="ARBA00023128"/>
    </source>
</evidence>
<evidence type="ECO:0000313" key="17">
    <source>
        <dbReference type="EMBL" id="AXI98841.1"/>
    </source>
</evidence>
<keyword evidence="13 16" id="KW-0472">Membrane</keyword>
<gene>
    <name evidence="17" type="primary">nad6</name>
</gene>
<keyword evidence="9" id="KW-0249">Electron transport</keyword>
<evidence type="ECO:0000256" key="2">
    <source>
        <dbReference type="ARBA" id="ARBA00005698"/>
    </source>
</evidence>
<evidence type="ECO:0000256" key="11">
    <source>
        <dbReference type="ARBA" id="ARBA00023027"/>
    </source>
</evidence>
<feature type="transmembrane region" description="Helical" evidence="16">
    <location>
        <begin position="131"/>
        <end position="150"/>
    </location>
</feature>
<keyword evidence="12 17" id="KW-0496">Mitochondrion</keyword>
<name>A0A345UEF5_9CRUS</name>
<geneLocation type="mitochondrion" evidence="17"/>
<keyword evidence="7 16" id="KW-0812">Transmembrane</keyword>
<dbReference type="PANTHER" id="PTHR11435:SF1">
    <property type="entry name" value="NADH-UBIQUINONE OXIDOREDUCTASE CHAIN 6"/>
    <property type="match status" value="1"/>
</dbReference>
<comment type="subcellular location">
    <subcellularLocation>
        <location evidence="1">Mitochondrion membrane</location>
        <topology evidence="1">Multi-pass membrane protein</topology>
    </subcellularLocation>
</comment>
<evidence type="ECO:0000256" key="4">
    <source>
        <dbReference type="ARBA" id="ARBA00021095"/>
    </source>
</evidence>